<name>A0A936ZA42_9BURK</name>
<proteinExistence type="predicted"/>
<organism evidence="1 2">
    <name type="scientific">Ramlibacter monticola</name>
    <dbReference type="NCBI Taxonomy" id="1926872"/>
    <lineage>
        <taxon>Bacteria</taxon>
        <taxon>Pseudomonadati</taxon>
        <taxon>Pseudomonadota</taxon>
        <taxon>Betaproteobacteria</taxon>
        <taxon>Burkholderiales</taxon>
        <taxon>Comamonadaceae</taxon>
        <taxon>Ramlibacter</taxon>
    </lineage>
</organism>
<accession>A0A936ZA42</accession>
<evidence type="ECO:0000313" key="1">
    <source>
        <dbReference type="EMBL" id="MBL0395081.1"/>
    </source>
</evidence>
<keyword evidence="2" id="KW-1185">Reference proteome</keyword>
<comment type="caution">
    <text evidence="1">The sequence shown here is derived from an EMBL/GenBank/DDBJ whole genome shotgun (WGS) entry which is preliminary data.</text>
</comment>
<reference evidence="1 2" key="1">
    <citation type="journal article" date="2017" name="Int. J. Syst. Evol. Microbiol.">
        <title>Ramlibacter monticola sp. nov., isolated from forest soil.</title>
        <authorList>
            <person name="Chaudhary D.K."/>
            <person name="Kim J."/>
        </authorList>
    </citation>
    <scope>NUCLEOTIDE SEQUENCE [LARGE SCALE GENOMIC DNA]</scope>
    <source>
        <strain evidence="1 2">KACC 19175</strain>
    </source>
</reference>
<sequence>MKVQVNTSNDIDNKDALERWASDYLNEHLGRFDQDITSVEVQLTDENHSNKGGGIDKRCMMEARINGRAPIAVTNYGPDQNLAFRGAADKLEHALEHAFGKLDRREHRVRETIRRDPEALEGTALPPQS</sequence>
<evidence type="ECO:0000313" key="2">
    <source>
        <dbReference type="Proteomes" id="UP000599109"/>
    </source>
</evidence>
<dbReference type="SUPFAM" id="SSF69754">
    <property type="entry name" value="Ribosome binding protein Y (YfiA homologue)"/>
    <property type="match status" value="1"/>
</dbReference>
<dbReference type="Gene3D" id="3.30.160.100">
    <property type="entry name" value="Ribosome hibernation promotion factor-like"/>
    <property type="match status" value="1"/>
</dbReference>
<protein>
    <submittedName>
        <fullName evidence="1">HPF/RaiA family ribosome-associated protein</fullName>
    </submittedName>
</protein>
<dbReference type="InterPro" id="IPR003489">
    <property type="entry name" value="RHF/RaiA"/>
</dbReference>
<dbReference type="EMBL" id="JAEQNE010000012">
    <property type="protein sequence ID" value="MBL0395081.1"/>
    <property type="molecule type" value="Genomic_DNA"/>
</dbReference>
<dbReference type="Proteomes" id="UP000599109">
    <property type="component" value="Unassembled WGS sequence"/>
</dbReference>
<dbReference type="InterPro" id="IPR036567">
    <property type="entry name" value="RHF-like"/>
</dbReference>
<dbReference type="AlphaFoldDB" id="A0A936ZA42"/>
<dbReference type="Pfam" id="PF02482">
    <property type="entry name" value="Ribosomal_S30AE"/>
    <property type="match status" value="1"/>
</dbReference>
<gene>
    <name evidence="1" type="ORF">JJ685_28375</name>
</gene>
<dbReference type="RefSeq" id="WP_201677755.1">
    <property type="nucleotide sequence ID" value="NZ_JAEQNE010000012.1"/>
</dbReference>